<name>A0A0R0KID4_SOYBN</name>
<sequence length="70" mass="8085">MFSNVDPAYSWPFSQISLFRLASKNDGAKEIVEQRSSILSAFQETIILYWYLQSAQQIRLVNSTSNILLR</sequence>
<dbReference type="AlphaFoldDB" id="A0A0R0KID4"/>
<dbReference type="Gramene" id="KRH66794">
    <property type="protein sequence ID" value="KRH66794"/>
    <property type="gene ID" value="GLYMA_03G129000"/>
</dbReference>
<protein>
    <submittedName>
        <fullName evidence="1 2">Uncharacterized protein</fullName>
    </submittedName>
</protein>
<dbReference type="EnsemblPlants" id="KRH66794">
    <property type="protein sequence ID" value="KRH66794"/>
    <property type="gene ID" value="GLYMA_03G129000"/>
</dbReference>
<evidence type="ECO:0000313" key="2">
    <source>
        <dbReference type="EnsemblPlants" id="KRH66794"/>
    </source>
</evidence>
<evidence type="ECO:0000313" key="3">
    <source>
        <dbReference type="Proteomes" id="UP000008827"/>
    </source>
</evidence>
<reference evidence="1 2" key="1">
    <citation type="journal article" date="2010" name="Nature">
        <title>Genome sequence of the palaeopolyploid soybean.</title>
        <authorList>
            <person name="Schmutz J."/>
            <person name="Cannon S.B."/>
            <person name="Schlueter J."/>
            <person name="Ma J."/>
            <person name="Mitros T."/>
            <person name="Nelson W."/>
            <person name="Hyten D.L."/>
            <person name="Song Q."/>
            <person name="Thelen J.J."/>
            <person name="Cheng J."/>
            <person name="Xu D."/>
            <person name="Hellsten U."/>
            <person name="May G.D."/>
            <person name="Yu Y."/>
            <person name="Sakurai T."/>
            <person name="Umezawa T."/>
            <person name="Bhattacharyya M.K."/>
            <person name="Sandhu D."/>
            <person name="Valliyodan B."/>
            <person name="Lindquist E."/>
            <person name="Peto M."/>
            <person name="Grant D."/>
            <person name="Shu S."/>
            <person name="Goodstein D."/>
            <person name="Barry K."/>
            <person name="Futrell-Griggs M."/>
            <person name="Abernathy B."/>
            <person name="Du J."/>
            <person name="Tian Z."/>
            <person name="Zhu L."/>
            <person name="Gill N."/>
            <person name="Joshi T."/>
            <person name="Libault M."/>
            <person name="Sethuraman A."/>
            <person name="Zhang X.-C."/>
            <person name="Shinozaki K."/>
            <person name="Nguyen H.T."/>
            <person name="Wing R.A."/>
            <person name="Cregan P."/>
            <person name="Specht J."/>
            <person name="Grimwood J."/>
            <person name="Rokhsar D."/>
            <person name="Stacey G."/>
            <person name="Shoemaker R.C."/>
            <person name="Jackson S.A."/>
        </authorList>
    </citation>
    <scope>NUCLEOTIDE SEQUENCE [LARGE SCALE GENOMIC DNA]</scope>
    <source>
        <strain evidence="2">cv. Williams 82</strain>
        <tissue evidence="1">Callus</tissue>
    </source>
</reference>
<gene>
    <name evidence="1" type="ORF">GLYMA_03G129000</name>
</gene>
<dbReference type="Proteomes" id="UP000008827">
    <property type="component" value="Chromosome 3"/>
</dbReference>
<dbReference type="SMR" id="A0A0R0KID4"/>
<keyword evidence="3" id="KW-1185">Reference proteome</keyword>
<reference evidence="2" key="2">
    <citation type="submission" date="2018-02" db="UniProtKB">
        <authorList>
            <consortium name="EnsemblPlants"/>
        </authorList>
    </citation>
    <scope>IDENTIFICATION</scope>
    <source>
        <strain evidence="2">Williams 82</strain>
    </source>
</reference>
<evidence type="ECO:0000313" key="1">
    <source>
        <dbReference type="EMBL" id="KRH66794.1"/>
    </source>
</evidence>
<dbReference type="EMBL" id="CM000836">
    <property type="protein sequence ID" value="KRH66794.1"/>
    <property type="molecule type" value="Genomic_DNA"/>
</dbReference>
<dbReference type="InParanoid" id="A0A0R0KID4"/>
<accession>A0A0R0KID4</accession>
<proteinExistence type="predicted"/>
<organism evidence="1">
    <name type="scientific">Glycine max</name>
    <name type="common">Soybean</name>
    <name type="synonym">Glycine hispida</name>
    <dbReference type="NCBI Taxonomy" id="3847"/>
    <lineage>
        <taxon>Eukaryota</taxon>
        <taxon>Viridiplantae</taxon>
        <taxon>Streptophyta</taxon>
        <taxon>Embryophyta</taxon>
        <taxon>Tracheophyta</taxon>
        <taxon>Spermatophyta</taxon>
        <taxon>Magnoliopsida</taxon>
        <taxon>eudicotyledons</taxon>
        <taxon>Gunneridae</taxon>
        <taxon>Pentapetalae</taxon>
        <taxon>rosids</taxon>
        <taxon>fabids</taxon>
        <taxon>Fabales</taxon>
        <taxon>Fabaceae</taxon>
        <taxon>Papilionoideae</taxon>
        <taxon>50 kb inversion clade</taxon>
        <taxon>NPAAA clade</taxon>
        <taxon>indigoferoid/millettioid clade</taxon>
        <taxon>Phaseoleae</taxon>
        <taxon>Glycine</taxon>
        <taxon>Glycine subgen. Soja</taxon>
    </lineage>
</organism>
<reference evidence="1" key="3">
    <citation type="submission" date="2018-07" db="EMBL/GenBank/DDBJ databases">
        <title>WGS assembly of Glycine max.</title>
        <authorList>
            <person name="Schmutz J."/>
            <person name="Cannon S."/>
            <person name="Schlueter J."/>
            <person name="Ma J."/>
            <person name="Mitros T."/>
            <person name="Nelson W."/>
            <person name="Hyten D."/>
            <person name="Song Q."/>
            <person name="Thelen J."/>
            <person name="Cheng J."/>
            <person name="Xu D."/>
            <person name="Hellsten U."/>
            <person name="May G."/>
            <person name="Yu Y."/>
            <person name="Sakurai T."/>
            <person name="Umezawa T."/>
            <person name="Bhattacharyya M."/>
            <person name="Sandhu D."/>
            <person name="Valliyodan B."/>
            <person name="Lindquist E."/>
            <person name="Peto M."/>
            <person name="Grant D."/>
            <person name="Shu S."/>
            <person name="Goodstein D."/>
            <person name="Barry K."/>
            <person name="Futrell-Griggs M."/>
            <person name="Abernathy B."/>
            <person name="Du J."/>
            <person name="Tian Z."/>
            <person name="Zhu L."/>
            <person name="Gill N."/>
            <person name="Joshi T."/>
            <person name="Libault M."/>
            <person name="Sethuraman A."/>
            <person name="Zhang X."/>
            <person name="Shinozaki K."/>
            <person name="Nguyen H."/>
            <person name="Wing R."/>
            <person name="Cregan P."/>
            <person name="Specht J."/>
            <person name="Grimwood J."/>
            <person name="Rokhsar D."/>
            <person name="Stacey G."/>
            <person name="Shoemaker R."/>
            <person name="Jackson S."/>
        </authorList>
    </citation>
    <scope>NUCLEOTIDE SEQUENCE</scope>
    <source>
        <tissue evidence="1">Callus</tissue>
    </source>
</reference>